<sequence>MVKHITFLNYYNDEYTYSLFCKCEEIIDGINRRQAVSIYQDKCNNIDDNYSDIFNSNIKEICCQSLEYLNKVYNGIHYDLLYKTGFKYLYYWLYKHKFKSNKESSNFKVIYKEIIKIFNDEISSVTYDKDYQSVT</sequence>
<name>A0A1Y1JP69_PLAGO</name>
<organism evidence="1 2">
    <name type="scientific">Plasmodium gonderi</name>
    <dbReference type="NCBI Taxonomy" id="77519"/>
    <lineage>
        <taxon>Eukaryota</taxon>
        <taxon>Sar</taxon>
        <taxon>Alveolata</taxon>
        <taxon>Apicomplexa</taxon>
        <taxon>Aconoidasida</taxon>
        <taxon>Haemosporida</taxon>
        <taxon>Plasmodiidae</taxon>
        <taxon>Plasmodium</taxon>
        <taxon>Plasmodium (Plasmodium)</taxon>
    </lineage>
</organism>
<evidence type="ECO:0000313" key="2">
    <source>
        <dbReference type="Proteomes" id="UP000195521"/>
    </source>
</evidence>
<dbReference type="RefSeq" id="XP_028546858.1">
    <property type="nucleotide sequence ID" value="XM_028691057.1"/>
</dbReference>
<feature type="non-terminal residue" evidence="1">
    <location>
        <position position="135"/>
    </location>
</feature>
<keyword evidence="2" id="KW-1185">Reference proteome</keyword>
<protein>
    <submittedName>
        <fullName evidence="1">Variable surface protein</fullName>
    </submittedName>
</protein>
<comment type="caution">
    <text evidence="1">The sequence shown here is derived from an EMBL/GenBank/DDBJ whole genome shotgun (WGS) entry which is preliminary data.</text>
</comment>
<gene>
    <name evidence="1" type="ORF">PGO_002040</name>
</gene>
<dbReference type="AlphaFoldDB" id="A0A1Y1JP69"/>
<dbReference type="Proteomes" id="UP000195521">
    <property type="component" value="Unassembled WGS sequence"/>
</dbReference>
<accession>A0A1Y1JP69</accession>
<dbReference type="GeneID" id="39745077"/>
<evidence type="ECO:0000313" key="1">
    <source>
        <dbReference type="EMBL" id="GAW84269.1"/>
    </source>
</evidence>
<proteinExistence type="predicted"/>
<reference evidence="2" key="1">
    <citation type="submission" date="2017-04" db="EMBL/GenBank/DDBJ databases">
        <title>Plasmodium gonderi genome.</title>
        <authorList>
            <person name="Arisue N."/>
            <person name="Honma H."/>
            <person name="Kawai S."/>
            <person name="Tougan T."/>
            <person name="Tanabe K."/>
            <person name="Horii T."/>
        </authorList>
    </citation>
    <scope>NUCLEOTIDE SEQUENCE [LARGE SCALE GENOMIC DNA]</scope>
    <source>
        <strain evidence="2">ATCC 30045</strain>
    </source>
</reference>
<dbReference type="EMBL" id="BDQF01000206">
    <property type="protein sequence ID" value="GAW84269.1"/>
    <property type="molecule type" value="Genomic_DNA"/>
</dbReference>